<dbReference type="SUPFAM" id="SSF52058">
    <property type="entry name" value="L domain-like"/>
    <property type="match status" value="1"/>
</dbReference>
<dbReference type="Gene3D" id="1.10.510.10">
    <property type="entry name" value="Transferase(Phosphotransferase) domain 1"/>
    <property type="match status" value="1"/>
</dbReference>
<keyword evidence="15 20" id="KW-1133">Transmembrane helix</keyword>
<dbReference type="GO" id="GO:0004674">
    <property type="term" value="F:protein serine/threonine kinase activity"/>
    <property type="evidence" value="ECO:0007669"/>
    <property type="project" value="UniProtKB-KW"/>
</dbReference>
<dbReference type="EMBL" id="NKQK01000004">
    <property type="protein sequence ID" value="PSS31527.1"/>
    <property type="molecule type" value="Genomic_DNA"/>
</dbReference>
<evidence type="ECO:0000256" key="13">
    <source>
        <dbReference type="ARBA" id="ARBA00022777"/>
    </source>
</evidence>
<reference evidence="24" key="2">
    <citation type="journal article" date="2018" name="BMC Genomics">
        <title>A manually annotated Actinidia chinensis var. chinensis (kiwifruit) genome highlights the challenges associated with draft genomes and gene prediction in plants.</title>
        <authorList>
            <person name="Pilkington S.M."/>
            <person name="Crowhurst R."/>
            <person name="Hilario E."/>
            <person name="Nardozza S."/>
            <person name="Fraser L."/>
            <person name="Peng Y."/>
            <person name="Gunaseelan K."/>
            <person name="Simpson R."/>
            <person name="Tahir J."/>
            <person name="Deroles S.C."/>
            <person name="Templeton K."/>
            <person name="Luo Z."/>
            <person name="Davy M."/>
            <person name="Cheng C."/>
            <person name="McNeilage M."/>
            <person name="Scaglione D."/>
            <person name="Liu Y."/>
            <person name="Zhang Q."/>
            <person name="Datson P."/>
            <person name="De Silva N."/>
            <person name="Gardiner S.E."/>
            <person name="Bassett H."/>
            <person name="Chagne D."/>
            <person name="McCallum J."/>
            <person name="Dzierzon H."/>
            <person name="Deng C."/>
            <person name="Wang Y.Y."/>
            <person name="Barron L."/>
            <person name="Manako K."/>
            <person name="Bowen J."/>
            <person name="Foster T.M."/>
            <person name="Erridge Z.A."/>
            <person name="Tiffin H."/>
            <person name="Waite C.N."/>
            <person name="Davies K.M."/>
            <person name="Grierson E.P."/>
            <person name="Laing W.A."/>
            <person name="Kirk R."/>
            <person name="Chen X."/>
            <person name="Wood M."/>
            <person name="Montefiori M."/>
            <person name="Brummell D.A."/>
            <person name="Schwinn K.E."/>
            <person name="Catanach A."/>
            <person name="Fullerton C."/>
            <person name="Li D."/>
            <person name="Meiyalaghan S."/>
            <person name="Nieuwenhuizen N."/>
            <person name="Read N."/>
            <person name="Prakash R."/>
            <person name="Hunter D."/>
            <person name="Zhang H."/>
            <person name="McKenzie M."/>
            <person name="Knabel M."/>
            <person name="Harris A."/>
            <person name="Allan A.C."/>
            <person name="Gleave A."/>
            <person name="Chen A."/>
            <person name="Janssen B.J."/>
            <person name="Plunkett B."/>
            <person name="Ampomah-Dwamena C."/>
            <person name="Voogd C."/>
            <person name="Leif D."/>
            <person name="Lafferty D."/>
            <person name="Souleyre E.J.F."/>
            <person name="Varkonyi-Gasic E."/>
            <person name="Gambi F."/>
            <person name="Hanley J."/>
            <person name="Yao J.L."/>
            <person name="Cheung J."/>
            <person name="David K.M."/>
            <person name="Warren B."/>
            <person name="Marsh K."/>
            <person name="Snowden K.C."/>
            <person name="Lin-Wang K."/>
            <person name="Brian L."/>
            <person name="Martinez-Sanchez M."/>
            <person name="Wang M."/>
            <person name="Ileperuma N."/>
            <person name="Macnee N."/>
            <person name="Campin R."/>
            <person name="McAtee P."/>
            <person name="Drummond R.S.M."/>
            <person name="Espley R.V."/>
            <person name="Ireland H.S."/>
            <person name="Wu R."/>
            <person name="Atkinson R.G."/>
            <person name="Karunairetnam S."/>
            <person name="Bulley S."/>
            <person name="Chunkath S."/>
            <person name="Hanley Z."/>
            <person name="Storey R."/>
            <person name="Thrimawithana A.H."/>
            <person name="Thomson S."/>
            <person name="David C."/>
            <person name="Testolin R."/>
            <person name="Huang H."/>
            <person name="Hellens R.P."/>
            <person name="Schaffer R.J."/>
        </authorList>
    </citation>
    <scope>NUCLEOTIDE SEQUENCE [LARGE SCALE GENOMIC DNA]</scope>
    <source>
        <strain evidence="24">cv. Red5</strain>
    </source>
</reference>
<keyword evidence="3" id="KW-0217">Developmental protein</keyword>
<protein>
    <submittedName>
        <fullName evidence="23">Receptor-like protein kinase</fullName>
    </submittedName>
</protein>
<keyword evidence="6" id="KW-0597">Phosphoprotein</keyword>
<keyword evidence="16 20" id="KW-0472">Membrane</keyword>
<dbReference type="FunFam" id="3.30.200.20:FF:000530">
    <property type="entry name" value="receptor protein-tyrosine kinase CEPR1"/>
    <property type="match status" value="1"/>
</dbReference>
<evidence type="ECO:0000256" key="18">
    <source>
        <dbReference type="ARBA" id="ARBA00023180"/>
    </source>
</evidence>
<evidence type="ECO:0000256" key="8">
    <source>
        <dbReference type="ARBA" id="ARBA00022679"/>
    </source>
</evidence>
<dbReference type="AlphaFoldDB" id="A0A2R6RNC6"/>
<evidence type="ECO:0000256" key="14">
    <source>
        <dbReference type="ARBA" id="ARBA00022840"/>
    </source>
</evidence>
<feature type="binding site" evidence="19">
    <location>
        <position position="677"/>
    </location>
    <ligand>
        <name>ATP</name>
        <dbReference type="ChEBI" id="CHEBI:30616"/>
    </ligand>
</feature>
<keyword evidence="12 19" id="KW-0547">Nucleotide-binding</keyword>
<keyword evidence="8" id="KW-0808">Transferase</keyword>
<dbReference type="OrthoDB" id="642113at2759"/>
<evidence type="ECO:0000313" key="23">
    <source>
        <dbReference type="EMBL" id="PSS31527.1"/>
    </source>
</evidence>
<keyword evidence="14 19" id="KW-0067">ATP-binding</keyword>
<dbReference type="GO" id="GO:0005524">
    <property type="term" value="F:ATP binding"/>
    <property type="evidence" value="ECO:0007669"/>
    <property type="project" value="UniProtKB-UniRule"/>
</dbReference>
<evidence type="ECO:0000256" key="6">
    <source>
        <dbReference type="ARBA" id="ARBA00022553"/>
    </source>
</evidence>
<dbReference type="FunFam" id="1.10.510.10:FF:000632">
    <property type="entry name" value="leucine-rich repeat receptor-like protein kinase TDR"/>
    <property type="match status" value="1"/>
</dbReference>
<dbReference type="GO" id="GO:0005886">
    <property type="term" value="C:plasma membrane"/>
    <property type="evidence" value="ECO:0007669"/>
    <property type="project" value="UniProtKB-SubCell"/>
</dbReference>
<feature type="domain" description="Protein kinase" evidence="22">
    <location>
        <begin position="648"/>
        <end position="933"/>
    </location>
</feature>
<keyword evidence="9 20" id="KW-0812">Transmembrane</keyword>
<evidence type="ECO:0000256" key="3">
    <source>
        <dbReference type="ARBA" id="ARBA00022473"/>
    </source>
</evidence>
<dbReference type="OMA" id="IAMRCTC"/>
<dbReference type="GO" id="GO:0033612">
    <property type="term" value="F:receptor serine/threonine kinase binding"/>
    <property type="evidence" value="ECO:0007669"/>
    <property type="project" value="TreeGrafter"/>
</dbReference>
<dbReference type="GO" id="GO:0009791">
    <property type="term" value="P:post-embryonic development"/>
    <property type="evidence" value="ECO:0007669"/>
    <property type="project" value="UniProtKB-ARBA"/>
</dbReference>
<dbReference type="InterPro" id="IPR017441">
    <property type="entry name" value="Protein_kinase_ATP_BS"/>
</dbReference>
<dbReference type="InParanoid" id="A0A2R6RNC6"/>
<dbReference type="GO" id="GO:0048608">
    <property type="term" value="P:reproductive structure development"/>
    <property type="evidence" value="ECO:0007669"/>
    <property type="project" value="UniProtKB-ARBA"/>
</dbReference>
<comment type="caution">
    <text evidence="23">The sequence shown here is derived from an EMBL/GenBank/DDBJ whole genome shotgun (WGS) entry which is preliminary data.</text>
</comment>
<dbReference type="Pfam" id="PF00069">
    <property type="entry name" value="Pkinase"/>
    <property type="match status" value="1"/>
</dbReference>
<dbReference type="Gene3D" id="3.30.200.20">
    <property type="entry name" value="Phosphorylase Kinase, domain 1"/>
    <property type="match status" value="1"/>
</dbReference>
<dbReference type="GO" id="GO:1905393">
    <property type="term" value="P:plant organ formation"/>
    <property type="evidence" value="ECO:0007669"/>
    <property type="project" value="UniProtKB-ARBA"/>
</dbReference>
<evidence type="ECO:0000256" key="7">
    <source>
        <dbReference type="ARBA" id="ARBA00022614"/>
    </source>
</evidence>
<dbReference type="SMART" id="SM00220">
    <property type="entry name" value="S_TKc"/>
    <property type="match status" value="1"/>
</dbReference>
<comment type="subcellular location">
    <subcellularLocation>
        <location evidence="1">Cell membrane</location>
        <topology evidence="1">Single-pass membrane protein</topology>
    </subcellularLocation>
</comment>
<dbReference type="PANTHER" id="PTHR48056:SF81">
    <property type="entry name" value="RECEPTOR PROTEIN-TYROSINE KINASE CEPR1"/>
    <property type="match status" value="1"/>
</dbReference>
<dbReference type="GO" id="GO:0048367">
    <property type="term" value="P:shoot system development"/>
    <property type="evidence" value="ECO:0007669"/>
    <property type="project" value="UniProtKB-ARBA"/>
</dbReference>
<dbReference type="SMART" id="SM00369">
    <property type="entry name" value="LRR_TYP"/>
    <property type="match status" value="8"/>
</dbReference>
<evidence type="ECO:0000313" key="24">
    <source>
        <dbReference type="Proteomes" id="UP000241394"/>
    </source>
</evidence>
<dbReference type="Proteomes" id="UP000241394">
    <property type="component" value="Chromosome LG4"/>
</dbReference>
<dbReference type="InterPro" id="IPR000719">
    <property type="entry name" value="Prot_kinase_dom"/>
</dbReference>
<keyword evidence="10 21" id="KW-0732">Signal</keyword>
<evidence type="ECO:0000256" key="9">
    <source>
        <dbReference type="ARBA" id="ARBA00022692"/>
    </source>
</evidence>
<evidence type="ECO:0000256" key="16">
    <source>
        <dbReference type="ARBA" id="ARBA00023136"/>
    </source>
</evidence>
<dbReference type="SUPFAM" id="SSF52047">
    <property type="entry name" value="RNI-like"/>
    <property type="match status" value="1"/>
</dbReference>
<evidence type="ECO:0000256" key="1">
    <source>
        <dbReference type="ARBA" id="ARBA00004162"/>
    </source>
</evidence>
<dbReference type="SUPFAM" id="SSF56112">
    <property type="entry name" value="Protein kinase-like (PK-like)"/>
    <property type="match status" value="1"/>
</dbReference>
<dbReference type="InterPro" id="IPR032675">
    <property type="entry name" value="LRR_dom_sf"/>
</dbReference>
<dbReference type="FunFam" id="3.80.10.10:FF:000515">
    <property type="entry name" value="Leucine-rich repeat receptor-like protein kinase"/>
    <property type="match status" value="1"/>
</dbReference>
<comment type="similarity">
    <text evidence="2">Belongs to the protein kinase superfamily. Ser/Thr protein kinase family.</text>
</comment>
<dbReference type="Pfam" id="PF08263">
    <property type="entry name" value="LRRNT_2"/>
    <property type="match status" value="1"/>
</dbReference>
<dbReference type="Gramene" id="PSS31527">
    <property type="protein sequence ID" value="PSS31527"/>
    <property type="gene ID" value="CEY00_Acc04824"/>
</dbReference>
<dbReference type="STRING" id="1590841.A0A2R6RNC6"/>
<evidence type="ECO:0000256" key="10">
    <source>
        <dbReference type="ARBA" id="ARBA00022729"/>
    </source>
</evidence>
<evidence type="ECO:0000256" key="12">
    <source>
        <dbReference type="ARBA" id="ARBA00022741"/>
    </source>
</evidence>
<keyword evidence="5" id="KW-0723">Serine/threonine-protein kinase</keyword>
<keyword evidence="11" id="KW-0677">Repeat</keyword>
<dbReference type="GO" id="GO:0006952">
    <property type="term" value="P:defense response"/>
    <property type="evidence" value="ECO:0007669"/>
    <property type="project" value="UniProtKB-ARBA"/>
</dbReference>
<keyword evidence="17 23" id="KW-0675">Receptor</keyword>
<dbReference type="InterPro" id="IPR011009">
    <property type="entry name" value="Kinase-like_dom_sf"/>
</dbReference>
<evidence type="ECO:0000256" key="21">
    <source>
        <dbReference type="SAM" id="SignalP"/>
    </source>
</evidence>
<evidence type="ECO:0000256" key="19">
    <source>
        <dbReference type="PROSITE-ProRule" id="PRU10141"/>
    </source>
</evidence>
<dbReference type="FunCoup" id="A0A2R6RNC6">
    <property type="interactions" value="1769"/>
</dbReference>
<dbReference type="InterPro" id="IPR003591">
    <property type="entry name" value="Leu-rich_rpt_typical-subtyp"/>
</dbReference>
<gene>
    <name evidence="23" type="ORF">CEY00_Acc04824</name>
</gene>
<dbReference type="PROSITE" id="PS00107">
    <property type="entry name" value="PROTEIN_KINASE_ATP"/>
    <property type="match status" value="1"/>
</dbReference>
<keyword evidence="7" id="KW-0433">Leucine-rich repeat</keyword>
<reference evidence="23 24" key="1">
    <citation type="submission" date="2017-07" db="EMBL/GenBank/DDBJ databases">
        <title>An improved, manually edited Actinidia chinensis var. chinensis (kiwifruit) genome highlights the challenges associated with draft genomes and gene prediction in plants.</title>
        <authorList>
            <person name="Pilkington S."/>
            <person name="Crowhurst R."/>
            <person name="Hilario E."/>
            <person name="Nardozza S."/>
            <person name="Fraser L."/>
            <person name="Peng Y."/>
            <person name="Gunaseelan K."/>
            <person name="Simpson R."/>
            <person name="Tahir J."/>
            <person name="Deroles S."/>
            <person name="Templeton K."/>
            <person name="Luo Z."/>
            <person name="Davy M."/>
            <person name="Cheng C."/>
            <person name="Mcneilage M."/>
            <person name="Scaglione D."/>
            <person name="Liu Y."/>
            <person name="Zhang Q."/>
            <person name="Datson P."/>
            <person name="De Silva N."/>
            <person name="Gardiner S."/>
            <person name="Bassett H."/>
            <person name="Chagne D."/>
            <person name="Mccallum J."/>
            <person name="Dzierzon H."/>
            <person name="Deng C."/>
            <person name="Wang Y.-Y."/>
            <person name="Barron N."/>
            <person name="Manako K."/>
            <person name="Bowen J."/>
            <person name="Foster T."/>
            <person name="Erridge Z."/>
            <person name="Tiffin H."/>
            <person name="Waite C."/>
            <person name="Davies K."/>
            <person name="Grierson E."/>
            <person name="Laing W."/>
            <person name="Kirk R."/>
            <person name="Chen X."/>
            <person name="Wood M."/>
            <person name="Montefiori M."/>
            <person name="Brummell D."/>
            <person name="Schwinn K."/>
            <person name="Catanach A."/>
            <person name="Fullerton C."/>
            <person name="Li D."/>
            <person name="Meiyalaghan S."/>
            <person name="Nieuwenhuizen N."/>
            <person name="Read N."/>
            <person name="Prakash R."/>
            <person name="Hunter D."/>
            <person name="Zhang H."/>
            <person name="Mckenzie M."/>
            <person name="Knabel M."/>
            <person name="Harris A."/>
            <person name="Allan A."/>
            <person name="Chen A."/>
            <person name="Janssen B."/>
            <person name="Plunkett B."/>
            <person name="Dwamena C."/>
            <person name="Voogd C."/>
            <person name="Leif D."/>
            <person name="Lafferty D."/>
            <person name="Souleyre E."/>
            <person name="Varkonyi-Gasic E."/>
            <person name="Gambi F."/>
            <person name="Hanley J."/>
            <person name="Yao J.-L."/>
            <person name="Cheung J."/>
            <person name="David K."/>
            <person name="Warren B."/>
            <person name="Marsh K."/>
            <person name="Snowden K."/>
            <person name="Lin-Wang K."/>
            <person name="Brian L."/>
            <person name="Martinez-Sanchez M."/>
            <person name="Wang M."/>
            <person name="Ileperuma N."/>
            <person name="Macnee N."/>
            <person name="Campin R."/>
            <person name="Mcatee P."/>
            <person name="Drummond R."/>
            <person name="Espley R."/>
            <person name="Ireland H."/>
            <person name="Wu R."/>
            <person name="Atkinson R."/>
            <person name="Karunairetnam S."/>
            <person name="Bulley S."/>
            <person name="Chunkath S."/>
            <person name="Hanley Z."/>
            <person name="Storey R."/>
            <person name="Thrimawithana A."/>
            <person name="Thomson S."/>
            <person name="David C."/>
            <person name="Testolin R."/>
        </authorList>
    </citation>
    <scope>NUCLEOTIDE SEQUENCE [LARGE SCALE GENOMIC DNA]</scope>
    <source>
        <strain evidence="24">cv. Red5</strain>
        <tissue evidence="23">Young leaf</tissue>
    </source>
</reference>
<dbReference type="PROSITE" id="PS00108">
    <property type="entry name" value="PROTEIN_KINASE_ST"/>
    <property type="match status" value="1"/>
</dbReference>
<evidence type="ECO:0000256" key="2">
    <source>
        <dbReference type="ARBA" id="ARBA00008684"/>
    </source>
</evidence>
<name>A0A2R6RNC6_ACTCC</name>
<proteinExistence type="inferred from homology"/>
<dbReference type="FunFam" id="3.80.10.10:FF:000330">
    <property type="entry name" value="Receptor protein-tyrosine kinase CEPR1"/>
    <property type="match status" value="1"/>
</dbReference>
<dbReference type="PROSITE" id="PS50011">
    <property type="entry name" value="PROTEIN_KINASE_DOM"/>
    <property type="match status" value="1"/>
</dbReference>
<dbReference type="InterPro" id="IPR001611">
    <property type="entry name" value="Leu-rich_rpt"/>
</dbReference>
<dbReference type="PANTHER" id="PTHR48056">
    <property type="entry name" value="LRR RECEPTOR-LIKE SERINE/THREONINE-PROTEIN KINASE-RELATED"/>
    <property type="match status" value="1"/>
</dbReference>
<dbReference type="InterPro" id="IPR008271">
    <property type="entry name" value="Ser/Thr_kinase_AS"/>
</dbReference>
<sequence length="958" mass="106117">MAFHFTVFLILLLLSSLNRSQSVVPPNQSQFFTLMKRSLTGIPLTDWDVTGATPCSNFTGISCNEQGHVVGIDISGWSLSGLFPENVCSYLPELRILRLGHNNFHGKFPHSITNCSLLEELNMSSTYLTGKLPDFTPMTGVKLLDLSYNLFTDDFPISVTNLTNLEVLNFNENEGFNLWKLPENFSRLTKLKSMVLTTCMVSGFIPASIGNMTSLIDLELSGNFLEGQIPVQLGLLKNLQQLELYYNQLDGEIPKELGNLSELIDLDMSVNKLTGKIPESICRLPKLEVLQLYNNSLAGEIPDAIANSTTLTTLSLYDNMLTGEVPRGLGGLSPMVILELSENQLSGELPGEACNGGKLQYFLVLQNMFSGKVPESYATCESLLRFRVSSNHLEGSIPEGLLALPHVSIIDLGYNRLNGLIAKTIGNAKNLSELFIQSTRISGVLPPEISQAANLVKIDLSNNLLSGPIPSDIGNLRKLNLLMLQGNKFNSSIPYSLSSLKSLNVLDLSNNLLTGNIPESLCELLPNSMNFSENQLSGPIPLSFIKGGLVESFWGNPGLCVQAYLNSSDTSFPICSQSYNRKKVNCIWVIGISVGIITIGIVLFLKRWFSKEHFMMEKDETMSSSFFSYDVKSFHRISFNQREIVEAMVDKNIVGHGGSGTVYKIELSNGEVIAVKKLWSRRTKDSASEDQFCLDKELKTEVDTLGSIRHKNIVKLYCYFSSLDCSLLVYEYMPNGNLWDALHKGKILLDWPTRHQIALGIAQGLAYLHHDLKPSIIHRDIKSTNILLDINYQPKVADFGIAKVLQARGGNDSTTTVLAGTYGYMAPEYAYSSKATTKCDVYSFGVVLMELITGRKPVEADFGENKNIIYWVSTKVETKEGATEVLDNRLSGLYKEEMIKVLKIAIRCTYKTQGNRPTMNEVVQLLIEADPCRFDTCKSSNNAKETAAVTMAKNPYDP</sequence>
<organism evidence="23 24">
    <name type="scientific">Actinidia chinensis var. chinensis</name>
    <name type="common">Chinese soft-hair kiwi</name>
    <dbReference type="NCBI Taxonomy" id="1590841"/>
    <lineage>
        <taxon>Eukaryota</taxon>
        <taxon>Viridiplantae</taxon>
        <taxon>Streptophyta</taxon>
        <taxon>Embryophyta</taxon>
        <taxon>Tracheophyta</taxon>
        <taxon>Spermatophyta</taxon>
        <taxon>Magnoliopsida</taxon>
        <taxon>eudicotyledons</taxon>
        <taxon>Gunneridae</taxon>
        <taxon>Pentapetalae</taxon>
        <taxon>asterids</taxon>
        <taxon>Ericales</taxon>
        <taxon>Actinidiaceae</taxon>
        <taxon>Actinidia</taxon>
    </lineage>
</organism>
<keyword evidence="13 23" id="KW-0418">Kinase</keyword>
<evidence type="ECO:0000256" key="15">
    <source>
        <dbReference type="ARBA" id="ARBA00022989"/>
    </source>
</evidence>
<keyword evidence="4" id="KW-1003">Cell membrane</keyword>
<keyword evidence="24" id="KW-1185">Reference proteome</keyword>
<dbReference type="InterPro" id="IPR050647">
    <property type="entry name" value="Plant_LRR-RLKs"/>
</dbReference>
<dbReference type="Pfam" id="PF00560">
    <property type="entry name" value="LRR_1"/>
    <property type="match status" value="7"/>
</dbReference>
<feature type="transmembrane region" description="Helical" evidence="20">
    <location>
        <begin position="587"/>
        <end position="605"/>
    </location>
</feature>
<evidence type="ECO:0000256" key="4">
    <source>
        <dbReference type="ARBA" id="ARBA00022475"/>
    </source>
</evidence>
<keyword evidence="18" id="KW-0325">Glycoprotein</keyword>
<accession>A0A2R6RNC6</accession>
<evidence type="ECO:0000259" key="22">
    <source>
        <dbReference type="PROSITE" id="PS50011"/>
    </source>
</evidence>
<feature type="signal peptide" evidence="21">
    <location>
        <begin position="1"/>
        <end position="22"/>
    </location>
</feature>
<dbReference type="GO" id="GO:0051707">
    <property type="term" value="P:response to other organism"/>
    <property type="evidence" value="ECO:0007669"/>
    <property type="project" value="UniProtKB-ARBA"/>
</dbReference>
<evidence type="ECO:0000256" key="5">
    <source>
        <dbReference type="ARBA" id="ARBA00022527"/>
    </source>
</evidence>
<evidence type="ECO:0000256" key="11">
    <source>
        <dbReference type="ARBA" id="ARBA00022737"/>
    </source>
</evidence>
<dbReference type="Gene3D" id="3.80.10.10">
    <property type="entry name" value="Ribonuclease Inhibitor"/>
    <property type="match status" value="3"/>
</dbReference>
<feature type="chain" id="PRO_5015338036" evidence="21">
    <location>
        <begin position="23"/>
        <end position="958"/>
    </location>
</feature>
<dbReference type="InterPro" id="IPR013210">
    <property type="entry name" value="LRR_N_plant-typ"/>
</dbReference>
<evidence type="ECO:0000256" key="20">
    <source>
        <dbReference type="SAM" id="Phobius"/>
    </source>
</evidence>
<evidence type="ECO:0000256" key="17">
    <source>
        <dbReference type="ARBA" id="ARBA00023170"/>
    </source>
</evidence>